<evidence type="ECO:0000256" key="2">
    <source>
        <dbReference type="ARBA" id="ARBA00009298"/>
    </source>
</evidence>
<dbReference type="InterPro" id="IPR049177">
    <property type="entry name" value="MgtC_SapB_SrpB_YhiD_N"/>
</dbReference>
<evidence type="ECO:0000259" key="8">
    <source>
        <dbReference type="Pfam" id="PF02308"/>
    </source>
</evidence>
<accession>A0ABQ1F7Y4</accession>
<evidence type="ECO:0000256" key="3">
    <source>
        <dbReference type="ARBA" id="ARBA00022475"/>
    </source>
</evidence>
<evidence type="ECO:0000313" key="10">
    <source>
        <dbReference type="Proteomes" id="UP000615455"/>
    </source>
</evidence>
<comment type="similarity">
    <text evidence="2">Belongs to the MgtC/SapB family.</text>
</comment>
<feature type="transmembrane region" description="Helical" evidence="7">
    <location>
        <begin position="15"/>
        <end position="32"/>
    </location>
</feature>
<feature type="domain" description="MgtC/SapB/SrpB/YhiD N-terminal" evidence="8">
    <location>
        <begin position="19"/>
        <end position="64"/>
    </location>
</feature>
<dbReference type="PANTHER" id="PTHR33778:SF1">
    <property type="entry name" value="MAGNESIUM TRANSPORTER YHID-RELATED"/>
    <property type="match status" value="1"/>
</dbReference>
<evidence type="ECO:0000256" key="4">
    <source>
        <dbReference type="ARBA" id="ARBA00022692"/>
    </source>
</evidence>
<reference evidence="10" key="1">
    <citation type="journal article" date="2019" name="Int. J. Syst. Evol. Microbiol.">
        <title>The Global Catalogue of Microorganisms (GCM) 10K type strain sequencing project: providing services to taxonomists for standard genome sequencing and annotation.</title>
        <authorList>
            <consortium name="The Broad Institute Genomics Platform"/>
            <consortium name="The Broad Institute Genome Sequencing Center for Infectious Disease"/>
            <person name="Wu L."/>
            <person name="Ma J."/>
        </authorList>
    </citation>
    <scope>NUCLEOTIDE SEQUENCE [LARGE SCALE GENOMIC DNA]</scope>
    <source>
        <strain evidence="10">CGMCC 1.15043</strain>
    </source>
</reference>
<dbReference type="PANTHER" id="PTHR33778">
    <property type="entry name" value="PROTEIN MGTC"/>
    <property type="match status" value="1"/>
</dbReference>
<dbReference type="PRINTS" id="PR01837">
    <property type="entry name" value="MGTCSAPBPROT"/>
</dbReference>
<dbReference type="EMBL" id="BMHE01000041">
    <property type="protein sequence ID" value="GGA02103.1"/>
    <property type="molecule type" value="Genomic_DNA"/>
</dbReference>
<proteinExistence type="inferred from homology"/>
<organism evidence="9 10">
    <name type="scientific">Paenibacillus marchantiophytorum</name>
    <dbReference type="NCBI Taxonomy" id="1619310"/>
    <lineage>
        <taxon>Bacteria</taxon>
        <taxon>Bacillati</taxon>
        <taxon>Bacillota</taxon>
        <taxon>Bacilli</taxon>
        <taxon>Bacillales</taxon>
        <taxon>Paenibacillaceae</taxon>
        <taxon>Paenibacillus</taxon>
    </lineage>
</organism>
<comment type="caution">
    <text evidence="9">The sequence shown here is derived from an EMBL/GenBank/DDBJ whole genome shotgun (WGS) entry which is preliminary data.</text>
</comment>
<dbReference type="Pfam" id="PF02308">
    <property type="entry name" value="MgtC"/>
    <property type="match status" value="1"/>
</dbReference>
<evidence type="ECO:0000256" key="7">
    <source>
        <dbReference type="SAM" id="Phobius"/>
    </source>
</evidence>
<keyword evidence="4 7" id="KW-0812">Transmembrane</keyword>
<evidence type="ECO:0000313" key="9">
    <source>
        <dbReference type="EMBL" id="GGA02103.1"/>
    </source>
</evidence>
<keyword evidence="3" id="KW-1003">Cell membrane</keyword>
<dbReference type="InterPro" id="IPR003416">
    <property type="entry name" value="MgtC/SapB/SrpB/YhiD_fam"/>
</dbReference>
<name>A0ABQ1F7Y4_9BACL</name>
<evidence type="ECO:0000256" key="6">
    <source>
        <dbReference type="ARBA" id="ARBA00023136"/>
    </source>
</evidence>
<keyword evidence="6 7" id="KW-0472">Membrane</keyword>
<comment type="subcellular location">
    <subcellularLocation>
        <location evidence="1">Cell membrane</location>
        <topology evidence="1">Multi-pass membrane protein</topology>
    </subcellularLocation>
</comment>
<keyword evidence="5 7" id="KW-1133">Transmembrane helix</keyword>
<evidence type="ECO:0000256" key="1">
    <source>
        <dbReference type="ARBA" id="ARBA00004651"/>
    </source>
</evidence>
<gene>
    <name evidence="9" type="ORF">GCM10008018_55380</name>
</gene>
<keyword evidence="10" id="KW-1185">Reference proteome</keyword>
<dbReference type="RefSeq" id="WP_373291352.1">
    <property type="nucleotide sequence ID" value="NZ_BMHE01000041.1"/>
</dbReference>
<evidence type="ECO:0000256" key="5">
    <source>
        <dbReference type="ARBA" id="ARBA00022989"/>
    </source>
</evidence>
<sequence length="76" mass="8184">MGNLNSVWQISHLDLILRLVLAVVLGCLVGIEREWNNHAAGFRTPILVCAGSATIMLLSVYGLEKGICRSCTSVSV</sequence>
<protein>
    <recommendedName>
        <fullName evidence="8">MgtC/SapB/SrpB/YhiD N-terminal domain-containing protein</fullName>
    </recommendedName>
</protein>
<feature type="transmembrane region" description="Helical" evidence="7">
    <location>
        <begin position="44"/>
        <end position="63"/>
    </location>
</feature>
<dbReference type="Proteomes" id="UP000615455">
    <property type="component" value="Unassembled WGS sequence"/>
</dbReference>